<name>A0A4P7KP99_9GAMM</name>
<evidence type="ECO:0000313" key="4">
    <source>
        <dbReference type="Proteomes" id="UP000295134"/>
    </source>
</evidence>
<evidence type="ECO:0000313" key="5">
    <source>
        <dbReference type="Proteomes" id="UP001177592"/>
    </source>
</evidence>
<organism evidence="1 4">
    <name type="scientific">Arsenophonus nasoniae</name>
    <name type="common">son-killer infecting Nasonia vitripennis</name>
    <dbReference type="NCBI Taxonomy" id="638"/>
    <lineage>
        <taxon>Bacteria</taxon>
        <taxon>Pseudomonadati</taxon>
        <taxon>Pseudomonadota</taxon>
        <taxon>Gammaproteobacteria</taxon>
        <taxon>Enterobacterales</taxon>
        <taxon>Morganellaceae</taxon>
        <taxon>Arsenophonus</taxon>
    </lineage>
</organism>
<dbReference type="AlphaFoldDB" id="A0A4P7KP99"/>
<dbReference type="EMBL" id="CP123523">
    <property type="protein sequence ID" value="WGM05946.1"/>
    <property type="molecule type" value="Genomic_DNA"/>
</dbReference>
<dbReference type="KEGG" id="ans:ArsFIN_02960"/>
<dbReference type="Proteomes" id="UP001177597">
    <property type="component" value="Chromosome"/>
</dbReference>
<evidence type="ECO:0000313" key="3">
    <source>
        <dbReference type="EMBL" id="WGM05946.1"/>
    </source>
</evidence>
<dbReference type="Proteomes" id="UP001177592">
    <property type="component" value="Chromosome"/>
</dbReference>
<protein>
    <recommendedName>
        <fullName evidence="6">Oxygen-regulated invasion protein OrgB</fullName>
    </recommendedName>
</protein>
<dbReference type="EMBL" id="CP038613">
    <property type="protein sequence ID" value="QBY41767.1"/>
    <property type="molecule type" value="Genomic_DNA"/>
</dbReference>
<sequence length="233" mass="26895">MLPTRPEKLLTQAIDNVLIRAKFKQSHDYHERLINQAKKQAKKIIIAAQTEKEKIFNQAKIHGYCQGINQTSTALALFIQAYQDLNHTLYNDIIKQIEQTLIQFLLTEPVIEQLLLNLMAKIDLQQQSKIYLPEKLATAFSERWSDKFSNLKLTSHKENGIVLEMGNEILYFSPEKSVTEMMKNIIADQQIAASNQQQIDCITELQENLAKTLQQQFEDYLTASEQSLPKTDR</sequence>
<dbReference type="EMBL" id="CP123498">
    <property type="protein sequence ID" value="WGL95082.1"/>
    <property type="molecule type" value="Genomic_DNA"/>
</dbReference>
<gene>
    <name evidence="1" type="ORF">ArsFIN_02960</name>
    <name evidence="2" type="ORF">QE207_15670</name>
    <name evidence="3" type="ORF">QE258_00730</name>
</gene>
<keyword evidence="5" id="KW-1185">Reference proteome</keyword>
<reference evidence="1 4" key="1">
    <citation type="submission" date="2019-03" db="EMBL/GenBank/DDBJ databases">
        <title>Long-read sequencing reveals hyperdense prophage content in a complex bacterial symbiont genome.</title>
        <authorList>
            <person name="Frost C.L."/>
            <person name="Siozios S."/>
            <person name="Nadal-Jimenez P."/>
            <person name="Brockhurst M.A."/>
            <person name="King K.C."/>
            <person name="Darby A.C."/>
            <person name="Hurst G.D.D."/>
        </authorList>
    </citation>
    <scope>NUCLEOTIDE SEQUENCE [LARGE SCALE GENOMIC DNA]</scope>
    <source>
        <strain evidence="1 4">FIN</strain>
    </source>
</reference>
<accession>A0A4P7KP99</accession>
<evidence type="ECO:0000313" key="2">
    <source>
        <dbReference type="EMBL" id="WGL95082.1"/>
    </source>
</evidence>
<dbReference type="Proteomes" id="UP000295134">
    <property type="component" value="Chromosome"/>
</dbReference>
<dbReference type="GeneID" id="96875598"/>
<reference evidence="2" key="2">
    <citation type="submission" date="2023-04" db="EMBL/GenBank/DDBJ databases">
        <title>Genome dynamics across the evolutionary transition to endosymbiosis.</title>
        <authorList>
            <person name="Siozios S."/>
            <person name="Nadal-Jimenez P."/>
            <person name="Azagi T."/>
            <person name="Sprong H."/>
            <person name="Frost C.L."/>
            <person name="Parratt S.R."/>
            <person name="Taylor G."/>
            <person name="Brettell L."/>
            <person name="Lew K.C."/>
            <person name="Croft L."/>
            <person name="King K.C."/>
            <person name="Brockhurst M.A."/>
            <person name="Hypsa V."/>
            <person name="Novakova E."/>
            <person name="Darby A.C."/>
            <person name="Hurst G.D.D."/>
        </authorList>
    </citation>
    <scope>NUCLEOTIDE SEQUENCE</scope>
    <source>
        <strain evidence="2">AIh</strain>
        <strain evidence="3">ANv_CAN</strain>
    </source>
</reference>
<proteinExistence type="predicted"/>
<evidence type="ECO:0000313" key="1">
    <source>
        <dbReference type="EMBL" id="QBY41767.1"/>
    </source>
</evidence>
<evidence type="ECO:0008006" key="6">
    <source>
        <dbReference type="Google" id="ProtNLM"/>
    </source>
</evidence>
<dbReference type="RefSeq" id="WP_026822632.1">
    <property type="nucleotide sequence ID" value="NZ_CP038613.1"/>
</dbReference>